<dbReference type="Gene3D" id="1.50.10.100">
    <property type="entry name" value="Chondroitin AC/alginate lyase"/>
    <property type="match status" value="1"/>
</dbReference>
<evidence type="ECO:0000256" key="1">
    <source>
        <dbReference type="ARBA" id="ARBA00004418"/>
    </source>
</evidence>
<keyword evidence="4 7" id="KW-0456">Lyase</keyword>
<dbReference type="CDD" id="cd00167">
    <property type="entry name" value="SANT"/>
    <property type="match status" value="1"/>
</dbReference>
<sequence>MNTQNKTHSPRFYWSQEDKEFIVSTCLRNWPEEVKEVLHRSNLACENTFIFTHRWDMERCTEPVSFQDEINWNYRHHDDLEWLVMLNRARYMSELGQAYWLTNEDRYVSAYIRLMKDWIRQNPLSLEELEASAGRAFNVKDTWRKLDSGIRITHWLKGYFCVRSSPLWTEEEENLFKEAVHLHGIYLNRAYTTHDRQSNWGYLETNGLFQLALLFPEFEESAEWLKTAAHRLSEMAPIQVFGDGMHNEQCTMYHHEVLHCIFESVWLSEVNGIQLPDPLRQTLDRMYTATLSFVQPDGHQPMLGDSDGTDVRDVLSRGACLYGRGDLKSQGYEHLDYEGIWYFGSDGYHRYEELIAAEPAFCSTLLEDSGYMFMRSDWSPDSKYLLFDAGHMDVIRAHGHDDLLHFSLSAYGQEFLVDPGRCTYMENEDRRYFKESLQHNTISVDGRTISEYVDSWRWKEEANPLGSVWRSSSSFDYAEAGHDGYWRLGQPVQIKRQIVFMKPDYWVVVDTLRSHGEHEYELPLHFAEGMTLTELQDPKEIIASAEQHGSCAGPSLRIIPVTPVQIRFESSWVSRNYNEKTPAVKAVLQQSGQGVTRFVTLFYPERPDEQTSLQVRYGSCEDSYGRQVDTDLATVVEIVRDDTVDTLLISHQGPKGYQFAGVHLTGEVLAVRKKSNKPLESLILKI</sequence>
<gene>
    <name evidence="7" type="ORF">EJP77_13745</name>
</gene>
<evidence type="ECO:0000259" key="5">
    <source>
        <dbReference type="Pfam" id="PF07940"/>
    </source>
</evidence>
<dbReference type="GO" id="GO:0016829">
    <property type="term" value="F:lyase activity"/>
    <property type="evidence" value="ECO:0007669"/>
    <property type="project" value="UniProtKB-KW"/>
</dbReference>
<dbReference type="SUPFAM" id="SSF48230">
    <property type="entry name" value="Chondroitin AC/alginate lyase"/>
    <property type="match status" value="1"/>
</dbReference>
<evidence type="ECO:0000256" key="3">
    <source>
        <dbReference type="ARBA" id="ARBA00022764"/>
    </source>
</evidence>
<dbReference type="RefSeq" id="WP_127199819.1">
    <property type="nucleotide sequence ID" value="NZ_RZNX01000005.1"/>
</dbReference>
<dbReference type="EMBL" id="RZNX01000005">
    <property type="protein sequence ID" value="RUT29875.1"/>
    <property type="molecule type" value="Genomic_DNA"/>
</dbReference>
<evidence type="ECO:0000313" key="8">
    <source>
        <dbReference type="Proteomes" id="UP000272464"/>
    </source>
</evidence>
<evidence type="ECO:0000256" key="2">
    <source>
        <dbReference type="ARBA" id="ARBA00022729"/>
    </source>
</evidence>
<keyword evidence="3" id="KW-0574">Periplasm</keyword>
<evidence type="ECO:0000256" key="4">
    <source>
        <dbReference type="ARBA" id="ARBA00023239"/>
    </source>
</evidence>
<dbReference type="Pfam" id="PF16889">
    <property type="entry name" value="Hepar_II_III_N"/>
    <property type="match status" value="1"/>
</dbReference>
<evidence type="ECO:0000313" key="7">
    <source>
        <dbReference type="EMBL" id="RUT29875.1"/>
    </source>
</evidence>
<protein>
    <submittedName>
        <fullName evidence="7">Alginate lyase family protein</fullName>
    </submittedName>
</protein>
<reference evidence="7 8" key="1">
    <citation type="submission" date="2018-12" db="EMBL/GenBank/DDBJ databases">
        <authorList>
            <person name="Sun L."/>
            <person name="Chen Z."/>
        </authorList>
    </citation>
    <scope>NUCLEOTIDE SEQUENCE [LARGE SCALE GENOMIC DNA]</scope>
    <source>
        <strain evidence="7 8">3-5-3</strain>
    </source>
</reference>
<dbReference type="InterPro" id="IPR012480">
    <property type="entry name" value="Hepar_II_III_C"/>
</dbReference>
<comment type="caution">
    <text evidence="7">The sequence shown here is derived from an EMBL/GenBank/DDBJ whole genome shotgun (WGS) entry which is preliminary data.</text>
</comment>
<organism evidence="7 8">
    <name type="scientific">Paenibacillus zeisoli</name>
    <dbReference type="NCBI Taxonomy" id="2496267"/>
    <lineage>
        <taxon>Bacteria</taxon>
        <taxon>Bacillati</taxon>
        <taxon>Bacillota</taxon>
        <taxon>Bacilli</taxon>
        <taxon>Bacillales</taxon>
        <taxon>Paenibacillaceae</taxon>
        <taxon>Paenibacillus</taxon>
    </lineage>
</organism>
<comment type="subcellular location">
    <subcellularLocation>
        <location evidence="1">Periplasm</location>
    </subcellularLocation>
</comment>
<accession>A0A3S1BRS7</accession>
<dbReference type="InterPro" id="IPR001005">
    <property type="entry name" value="SANT/Myb"/>
</dbReference>
<dbReference type="InterPro" id="IPR031680">
    <property type="entry name" value="Hepar_II_III_N"/>
</dbReference>
<proteinExistence type="predicted"/>
<dbReference type="OrthoDB" id="7335480at2"/>
<feature type="domain" description="Heparinase II/III-like C-terminal" evidence="5">
    <location>
        <begin position="362"/>
        <end position="595"/>
    </location>
</feature>
<dbReference type="PANTHER" id="PTHR39210">
    <property type="entry name" value="HEPARIN-SULFATE LYASE"/>
    <property type="match status" value="1"/>
</dbReference>
<dbReference type="Pfam" id="PF07940">
    <property type="entry name" value="Hepar_II_III_C"/>
    <property type="match status" value="1"/>
</dbReference>
<dbReference type="PANTHER" id="PTHR39210:SF1">
    <property type="entry name" value="HEPARIN-SULFATE LYASE"/>
    <property type="match status" value="1"/>
</dbReference>
<name>A0A3S1BRS7_9BACL</name>
<dbReference type="AlphaFoldDB" id="A0A3S1BRS7"/>
<dbReference type="Proteomes" id="UP000272464">
    <property type="component" value="Unassembled WGS sequence"/>
</dbReference>
<keyword evidence="8" id="KW-1185">Reference proteome</keyword>
<feature type="domain" description="Heparin-sulfate lyase N-terminal" evidence="6">
    <location>
        <begin position="50"/>
        <end position="311"/>
    </location>
</feature>
<evidence type="ECO:0000259" key="6">
    <source>
        <dbReference type="Pfam" id="PF16889"/>
    </source>
</evidence>
<keyword evidence="2" id="KW-0732">Signal</keyword>
<dbReference type="Gene3D" id="2.70.98.70">
    <property type="match status" value="1"/>
</dbReference>
<dbReference type="InterPro" id="IPR008929">
    <property type="entry name" value="Chondroitin_lyas"/>
</dbReference>
<dbReference type="GO" id="GO:0042597">
    <property type="term" value="C:periplasmic space"/>
    <property type="evidence" value="ECO:0007669"/>
    <property type="project" value="UniProtKB-SubCell"/>
</dbReference>